<feature type="region of interest" description="Disordered" evidence="1">
    <location>
        <begin position="110"/>
        <end position="181"/>
    </location>
</feature>
<feature type="compositionally biased region" description="Polar residues" evidence="1">
    <location>
        <begin position="147"/>
        <end position="159"/>
    </location>
</feature>
<organism evidence="2 3">
    <name type="scientific">Rangifer tarandus platyrhynchus</name>
    <name type="common">Svalbard reindeer</name>
    <dbReference type="NCBI Taxonomy" id="3082113"/>
    <lineage>
        <taxon>Eukaryota</taxon>
        <taxon>Metazoa</taxon>
        <taxon>Chordata</taxon>
        <taxon>Craniata</taxon>
        <taxon>Vertebrata</taxon>
        <taxon>Euteleostomi</taxon>
        <taxon>Mammalia</taxon>
        <taxon>Eutheria</taxon>
        <taxon>Laurasiatheria</taxon>
        <taxon>Artiodactyla</taxon>
        <taxon>Ruminantia</taxon>
        <taxon>Pecora</taxon>
        <taxon>Cervidae</taxon>
        <taxon>Odocoileinae</taxon>
        <taxon>Rangifer</taxon>
    </lineage>
</organism>
<protein>
    <submittedName>
        <fullName evidence="2">Uncharacterized protein</fullName>
    </submittedName>
</protein>
<sequence length="181" mass="19436">MRNTARFTIRGAHRLSRMKSNSDYKQHLPGQQQASMPLAREQDAKSCGIGRDLSCRDPAAGPRKGSERAMREHGGGSALAAESGRHQASHALLLLQLREKHWELLQLLGGGSRSRPARSQELPSEEGQGKARALSASVSCRKGLWQKETSPQSSQSPGRESTLAAQMAGSAGTRLSAITGK</sequence>
<dbReference type="EMBL" id="OX459962">
    <property type="protein sequence ID" value="CAI9166928.1"/>
    <property type="molecule type" value="Genomic_DNA"/>
</dbReference>
<dbReference type="Proteomes" id="UP001176941">
    <property type="component" value="Chromosome 26"/>
</dbReference>
<keyword evidence="3" id="KW-1185">Reference proteome</keyword>
<feature type="compositionally biased region" description="Basic and acidic residues" evidence="1">
    <location>
        <begin position="64"/>
        <end position="74"/>
    </location>
</feature>
<proteinExistence type="predicted"/>
<name>A0ABN8YZA3_RANTA</name>
<accession>A0ABN8YZA3</accession>
<reference evidence="2" key="1">
    <citation type="submission" date="2023-04" db="EMBL/GenBank/DDBJ databases">
        <authorList>
            <consortium name="ELIXIR-Norway"/>
        </authorList>
    </citation>
    <scope>NUCLEOTIDE SEQUENCE [LARGE SCALE GENOMIC DNA]</scope>
</reference>
<evidence type="ECO:0000256" key="1">
    <source>
        <dbReference type="SAM" id="MobiDB-lite"/>
    </source>
</evidence>
<evidence type="ECO:0000313" key="3">
    <source>
        <dbReference type="Proteomes" id="UP001176941"/>
    </source>
</evidence>
<gene>
    <name evidence="2" type="ORF">MRATA1EN1_LOCUS15890</name>
</gene>
<evidence type="ECO:0000313" key="2">
    <source>
        <dbReference type="EMBL" id="CAI9166928.1"/>
    </source>
</evidence>
<feature type="region of interest" description="Disordered" evidence="1">
    <location>
        <begin position="16"/>
        <end position="83"/>
    </location>
</feature>